<evidence type="ECO:0000256" key="14">
    <source>
        <dbReference type="RuleBase" id="RU000405"/>
    </source>
</evidence>
<protein>
    <recommendedName>
        <fullName evidence="4">adenylate cyclase</fullName>
        <ecNumber evidence="4">4.6.1.1</ecNumber>
    </recommendedName>
</protein>
<sequence>MYYQTKNMLLLPAKMVLLMFGFLVVVVTHARLVEVISRLDFLWRRQVKTDLKYMESIQDMNRRLLAHILPDHVVNHFLSRDWRPDNLYSQQHDEAGVLFACIANFNSIREEDSLKCLRVLNFFILRFDELLLKPEFKCIEKIKTMTATYMAASGLDPKHKSEMEEHGHLHALCDYAFALMEALECLPKYSLEVRGGISCGPLVGGVIGARKPVYDIWGNTVNEASRMESTGKIRRIQVTNHAQQLLRNRFELKYRGHVAVKGKGMMETWWVMGRKVTSTDTNLCDDPGDKVFCAPSDASSEVSDSETESDSESSLAQCTTAVTMPANFGWKLPDTPEPKRRRPLANLKWDLHNFAPEPCGLRDSVQRSAVSNICDLSDDSTTPDMRTLGEILFSQDETPEQHPLASLLFSMQQTRQHIYTHPLYSSEESLADPEVKVS</sequence>
<dbReference type="PROSITE" id="PS50125">
    <property type="entry name" value="GUANYLATE_CYCLASE_2"/>
    <property type="match status" value="1"/>
</dbReference>
<dbReference type="GO" id="GO:0004016">
    <property type="term" value="F:adenylate cyclase activity"/>
    <property type="evidence" value="ECO:0007669"/>
    <property type="project" value="UniProtKB-EC"/>
</dbReference>
<name>A0AAD7Z082_MYTSE</name>
<dbReference type="PROSITE" id="PS00452">
    <property type="entry name" value="GUANYLATE_CYCLASE_1"/>
    <property type="match status" value="1"/>
</dbReference>
<keyword evidence="11" id="KW-0115">cAMP biosynthesis</keyword>
<dbReference type="InterPro" id="IPR001054">
    <property type="entry name" value="A/G_cyclase"/>
</dbReference>
<organism evidence="17 18">
    <name type="scientific">Mythimna separata</name>
    <name type="common">Oriental armyworm</name>
    <name type="synonym">Pseudaletia separata</name>
    <dbReference type="NCBI Taxonomy" id="271217"/>
    <lineage>
        <taxon>Eukaryota</taxon>
        <taxon>Metazoa</taxon>
        <taxon>Ecdysozoa</taxon>
        <taxon>Arthropoda</taxon>
        <taxon>Hexapoda</taxon>
        <taxon>Insecta</taxon>
        <taxon>Pterygota</taxon>
        <taxon>Neoptera</taxon>
        <taxon>Endopterygota</taxon>
        <taxon>Lepidoptera</taxon>
        <taxon>Glossata</taxon>
        <taxon>Ditrysia</taxon>
        <taxon>Noctuoidea</taxon>
        <taxon>Noctuidae</taxon>
        <taxon>Noctuinae</taxon>
        <taxon>Hadenini</taxon>
        <taxon>Mythimna</taxon>
    </lineage>
</organism>
<feature type="domain" description="Guanylate cyclase" evidence="16">
    <location>
        <begin position="96"/>
        <end position="228"/>
    </location>
</feature>
<dbReference type="GO" id="GO:0046872">
    <property type="term" value="F:metal ion binding"/>
    <property type="evidence" value="ECO:0007669"/>
    <property type="project" value="UniProtKB-KW"/>
</dbReference>
<keyword evidence="18" id="KW-1185">Reference proteome</keyword>
<evidence type="ECO:0000256" key="1">
    <source>
        <dbReference type="ARBA" id="ARBA00001593"/>
    </source>
</evidence>
<evidence type="ECO:0000256" key="12">
    <source>
        <dbReference type="ARBA" id="ARBA00023136"/>
    </source>
</evidence>
<dbReference type="AlphaFoldDB" id="A0AAD7Z082"/>
<comment type="caution">
    <text evidence="17">The sequence shown here is derived from an EMBL/GenBank/DDBJ whole genome shotgun (WGS) entry which is preliminary data.</text>
</comment>
<dbReference type="InterPro" id="IPR018297">
    <property type="entry name" value="A/G_cyclase_CS"/>
</dbReference>
<comment type="subcellular location">
    <subcellularLocation>
        <location evidence="3">Membrane</location>
        <topology evidence="3">Multi-pass membrane protein</topology>
    </subcellularLocation>
</comment>
<keyword evidence="5" id="KW-0812">Transmembrane</keyword>
<keyword evidence="7" id="KW-0547">Nucleotide-binding</keyword>
<evidence type="ECO:0000256" key="5">
    <source>
        <dbReference type="ARBA" id="ARBA00022692"/>
    </source>
</evidence>
<dbReference type="GO" id="GO:0007189">
    <property type="term" value="P:adenylate cyclase-activating G protein-coupled receptor signaling pathway"/>
    <property type="evidence" value="ECO:0007669"/>
    <property type="project" value="TreeGrafter"/>
</dbReference>
<evidence type="ECO:0000256" key="10">
    <source>
        <dbReference type="ARBA" id="ARBA00022989"/>
    </source>
</evidence>
<comment type="similarity">
    <text evidence="14">Belongs to the adenylyl cyclase class-4/guanylyl cyclase family.</text>
</comment>
<gene>
    <name evidence="17" type="ORF">PYW07_014244</name>
</gene>
<dbReference type="EC" id="4.6.1.1" evidence="4"/>
<keyword evidence="13 14" id="KW-0456">Lyase</keyword>
<dbReference type="PANTHER" id="PTHR45627">
    <property type="entry name" value="ADENYLATE CYCLASE TYPE 1"/>
    <property type="match status" value="1"/>
</dbReference>
<dbReference type="SMART" id="SM00044">
    <property type="entry name" value="CYCc"/>
    <property type="match status" value="1"/>
</dbReference>
<evidence type="ECO:0000256" key="15">
    <source>
        <dbReference type="SAM" id="MobiDB-lite"/>
    </source>
</evidence>
<dbReference type="EMBL" id="JARGEI010000003">
    <property type="protein sequence ID" value="KAJ8733693.1"/>
    <property type="molecule type" value="Genomic_DNA"/>
</dbReference>
<evidence type="ECO:0000259" key="16">
    <source>
        <dbReference type="PROSITE" id="PS50125"/>
    </source>
</evidence>
<evidence type="ECO:0000256" key="6">
    <source>
        <dbReference type="ARBA" id="ARBA00022723"/>
    </source>
</evidence>
<evidence type="ECO:0000256" key="9">
    <source>
        <dbReference type="ARBA" id="ARBA00022842"/>
    </source>
</evidence>
<feature type="region of interest" description="Disordered" evidence="15">
    <location>
        <begin position="295"/>
        <end position="315"/>
    </location>
</feature>
<keyword evidence="12" id="KW-0472">Membrane</keyword>
<evidence type="ECO:0000256" key="3">
    <source>
        <dbReference type="ARBA" id="ARBA00004141"/>
    </source>
</evidence>
<evidence type="ECO:0000313" key="17">
    <source>
        <dbReference type="EMBL" id="KAJ8733693.1"/>
    </source>
</evidence>
<dbReference type="CDD" id="cd07302">
    <property type="entry name" value="CHD"/>
    <property type="match status" value="1"/>
</dbReference>
<evidence type="ECO:0000256" key="13">
    <source>
        <dbReference type="ARBA" id="ARBA00023239"/>
    </source>
</evidence>
<keyword evidence="8" id="KW-0067">ATP-binding</keyword>
<evidence type="ECO:0000256" key="7">
    <source>
        <dbReference type="ARBA" id="ARBA00022741"/>
    </source>
</evidence>
<keyword evidence="10" id="KW-1133">Transmembrane helix</keyword>
<comment type="cofactor">
    <cofactor evidence="2">
        <name>Mg(2+)</name>
        <dbReference type="ChEBI" id="CHEBI:18420"/>
    </cofactor>
</comment>
<reference evidence="17" key="1">
    <citation type="submission" date="2023-03" db="EMBL/GenBank/DDBJ databases">
        <title>Chromosome-level genomes of two armyworms, Mythimna separata and Mythimna loreyi, provide insights into the biosynthesis and reception of sex pheromones.</title>
        <authorList>
            <person name="Zhao H."/>
        </authorList>
    </citation>
    <scope>NUCLEOTIDE SEQUENCE</scope>
    <source>
        <strain evidence="17">BeijingLab</strain>
        <tissue evidence="17">Pupa</tissue>
    </source>
</reference>
<accession>A0AAD7Z082</accession>
<comment type="catalytic activity">
    <reaction evidence="1">
        <text>ATP = 3',5'-cyclic AMP + diphosphate</text>
        <dbReference type="Rhea" id="RHEA:15389"/>
        <dbReference type="ChEBI" id="CHEBI:30616"/>
        <dbReference type="ChEBI" id="CHEBI:33019"/>
        <dbReference type="ChEBI" id="CHEBI:58165"/>
        <dbReference type="EC" id="4.6.1.1"/>
    </reaction>
</comment>
<evidence type="ECO:0000256" key="8">
    <source>
        <dbReference type="ARBA" id="ARBA00022840"/>
    </source>
</evidence>
<dbReference type="PANTHER" id="PTHR45627:SF1">
    <property type="entry name" value="ADENYLATE CYCLASE TYPE 8"/>
    <property type="match status" value="1"/>
</dbReference>
<evidence type="ECO:0000256" key="11">
    <source>
        <dbReference type="ARBA" id="ARBA00022998"/>
    </source>
</evidence>
<proteinExistence type="inferred from homology"/>
<evidence type="ECO:0000256" key="2">
    <source>
        <dbReference type="ARBA" id="ARBA00001946"/>
    </source>
</evidence>
<dbReference type="GO" id="GO:0035556">
    <property type="term" value="P:intracellular signal transduction"/>
    <property type="evidence" value="ECO:0007669"/>
    <property type="project" value="InterPro"/>
</dbReference>
<dbReference type="FunFam" id="3.30.70.1230:FF:000008">
    <property type="entry name" value="Adenylate cyclase type 9"/>
    <property type="match status" value="1"/>
</dbReference>
<dbReference type="Pfam" id="PF00211">
    <property type="entry name" value="Guanylate_cyc"/>
    <property type="match status" value="1"/>
</dbReference>
<evidence type="ECO:0000256" key="4">
    <source>
        <dbReference type="ARBA" id="ARBA00012201"/>
    </source>
</evidence>
<dbReference type="Gene3D" id="3.30.70.1230">
    <property type="entry name" value="Nucleotide cyclase"/>
    <property type="match status" value="1"/>
</dbReference>
<keyword evidence="6" id="KW-0479">Metal-binding</keyword>
<dbReference type="InterPro" id="IPR029787">
    <property type="entry name" value="Nucleotide_cyclase"/>
</dbReference>
<dbReference type="GO" id="GO:0006171">
    <property type="term" value="P:cAMP biosynthetic process"/>
    <property type="evidence" value="ECO:0007669"/>
    <property type="project" value="UniProtKB-KW"/>
</dbReference>
<evidence type="ECO:0000313" key="18">
    <source>
        <dbReference type="Proteomes" id="UP001231518"/>
    </source>
</evidence>
<dbReference type="GO" id="GO:0005524">
    <property type="term" value="F:ATP binding"/>
    <property type="evidence" value="ECO:0007669"/>
    <property type="project" value="UniProtKB-KW"/>
</dbReference>
<dbReference type="Proteomes" id="UP001231518">
    <property type="component" value="Chromosome 5"/>
</dbReference>
<dbReference type="GO" id="GO:0005886">
    <property type="term" value="C:plasma membrane"/>
    <property type="evidence" value="ECO:0007669"/>
    <property type="project" value="TreeGrafter"/>
</dbReference>
<dbReference type="SUPFAM" id="SSF55073">
    <property type="entry name" value="Nucleotide cyclase"/>
    <property type="match status" value="1"/>
</dbReference>
<keyword evidence="9" id="KW-0460">Magnesium</keyword>